<dbReference type="InterPro" id="IPR051942">
    <property type="entry name" value="DENN_domain_containing_2"/>
</dbReference>
<reference evidence="2" key="1">
    <citation type="submission" date="2022-08" db="UniProtKB">
        <authorList>
            <consortium name="EnsemblMetazoa"/>
        </authorList>
    </citation>
    <scope>IDENTIFICATION</scope>
    <source>
        <strain evidence="2">EBRO</strain>
    </source>
</reference>
<accession>A0A182JG53</accession>
<dbReference type="Pfam" id="PF02141">
    <property type="entry name" value="DENN"/>
    <property type="match status" value="1"/>
</dbReference>
<sequence length="377" mass="43410">MGITQPRPFDREVPDGTIPWHKYTPNGGGVHDVHVFSVFDTVPKQWREKNGFNIYNLQSVIAIGCCSTAYRKEQHFQIMQNEIDQHLGIPTSAEPHEQIENLVIPIRDGASAAMRDGPENRNFSLILTDHTKRMYCFCRRVLPESSEVCLSLTYCLVTKHNVPKVFYKLLECIEGQHGIGCTPELLIEQLYTRQMPRAGKMLSVIVRQPSQRVIKMVVRRPQDTRLENTELCDVFRCLGPNGMLQVFETLLIEPWQFILITVVPNDMQEMLEVEPVLPMFAGTLNPISEETQKMGHICYVQLDEGTIKQYTTEQQQVPRLPRALRKALLRSLKDMERFKGTNEQAAVRIAEAFTSFFAKLFVDLNTDAYEVRRNRRL</sequence>
<name>A0A182JG53_ANOAO</name>
<organism evidence="2">
    <name type="scientific">Anopheles atroparvus</name>
    <name type="common">European mosquito</name>
    <dbReference type="NCBI Taxonomy" id="41427"/>
    <lineage>
        <taxon>Eukaryota</taxon>
        <taxon>Metazoa</taxon>
        <taxon>Ecdysozoa</taxon>
        <taxon>Arthropoda</taxon>
        <taxon>Hexapoda</taxon>
        <taxon>Insecta</taxon>
        <taxon>Pterygota</taxon>
        <taxon>Neoptera</taxon>
        <taxon>Endopterygota</taxon>
        <taxon>Diptera</taxon>
        <taxon>Nematocera</taxon>
        <taxon>Culicoidea</taxon>
        <taxon>Culicidae</taxon>
        <taxon>Anophelinae</taxon>
        <taxon>Anopheles</taxon>
    </lineage>
</organism>
<dbReference type="PANTHER" id="PTHR15288:SF0">
    <property type="entry name" value="UDENN DOMAIN-CONTAINING PROTEIN"/>
    <property type="match status" value="1"/>
</dbReference>
<protein>
    <submittedName>
        <fullName evidence="2">DENN domain-containing protein</fullName>
    </submittedName>
</protein>
<dbReference type="VEuPathDB" id="VectorBase:AATE017472"/>
<dbReference type="InterPro" id="IPR043153">
    <property type="entry name" value="DENN_C"/>
</dbReference>
<dbReference type="PANTHER" id="PTHR15288">
    <property type="entry name" value="DENN DOMAIN-CONTAINING PROTEIN 2"/>
    <property type="match status" value="1"/>
</dbReference>
<evidence type="ECO:0000313" key="2">
    <source>
        <dbReference type="EnsemblMetazoa" id="AATE017472-PA.1"/>
    </source>
</evidence>
<dbReference type="Gene3D" id="3.40.50.11500">
    <property type="match status" value="1"/>
</dbReference>
<dbReference type="EnsemblMetazoa" id="AATE017472-RA">
    <property type="protein sequence ID" value="AATE017472-PA.1"/>
    <property type="gene ID" value="AATE017472"/>
</dbReference>
<evidence type="ECO:0000259" key="1">
    <source>
        <dbReference type="SMART" id="SM00799"/>
    </source>
</evidence>
<dbReference type="AlphaFoldDB" id="A0A182JG53"/>
<dbReference type="SMART" id="SM00799">
    <property type="entry name" value="DENN"/>
    <property type="match status" value="1"/>
</dbReference>
<feature type="domain" description="cDENN" evidence="1">
    <location>
        <begin position="149"/>
        <end position="305"/>
    </location>
</feature>
<proteinExistence type="predicted"/>
<dbReference type="InterPro" id="IPR001194">
    <property type="entry name" value="cDENN_dom"/>
</dbReference>
<dbReference type="Gene3D" id="3.30.450.200">
    <property type="match status" value="1"/>
</dbReference>
<dbReference type="STRING" id="41427.A0A182JG53"/>